<feature type="domain" description="Solute-binding protein family 3/N-terminal" evidence="6">
    <location>
        <begin position="23"/>
        <end position="244"/>
    </location>
</feature>
<evidence type="ECO:0000256" key="1">
    <source>
        <dbReference type="ARBA" id="ARBA00004196"/>
    </source>
</evidence>
<dbReference type="InterPro" id="IPR018313">
    <property type="entry name" value="SBP_3_CS"/>
</dbReference>
<dbReference type="OrthoDB" id="9768183at2"/>
<dbReference type="SUPFAM" id="SSF53850">
    <property type="entry name" value="Periplasmic binding protein-like II"/>
    <property type="match status" value="1"/>
</dbReference>
<comment type="similarity">
    <text evidence="2 4">Belongs to the bacterial solute-binding protein 3 family.</text>
</comment>
<evidence type="ECO:0000313" key="9">
    <source>
        <dbReference type="Proteomes" id="UP000054735"/>
    </source>
</evidence>
<dbReference type="Pfam" id="PF00497">
    <property type="entry name" value="SBP_bac_3"/>
    <property type="match status" value="1"/>
</dbReference>
<dbReference type="PROSITE" id="PS01039">
    <property type="entry name" value="SBP_BACTERIAL_3"/>
    <property type="match status" value="1"/>
</dbReference>
<evidence type="ECO:0000259" key="6">
    <source>
        <dbReference type="SMART" id="SM00062"/>
    </source>
</evidence>
<dbReference type="InterPro" id="IPR001638">
    <property type="entry name" value="Solute-binding_3/MltF_N"/>
</dbReference>
<dbReference type="PANTHER" id="PTHR35936:SF19">
    <property type="entry name" value="AMINO-ACID-BINDING PROTEIN YXEM-RELATED"/>
    <property type="match status" value="1"/>
</dbReference>
<accession>A0A378IB73</accession>
<dbReference type="STRING" id="28083.Lbir_1599"/>
<evidence type="ECO:0000313" key="8">
    <source>
        <dbReference type="EMBL" id="STX32419.1"/>
    </source>
</evidence>
<dbReference type="RefSeq" id="WP_058523653.1">
    <property type="nucleotide sequence ID" value="NZ_CAAAHV010000008.1"/>
</dbReference>
<proteinExistence type="inferred from homology"/>
<dbReference type="EMBL" id="LNXT01000019">
    <property type="protein sequence ID" value="KTC71744.1"/>
    <property type="molecule type" value="Genomic_DNA"/>
</dbReference>
<gene>
    <name evidence="8" type="primary">artI_3</name>
    <name evidence="7" type="ORF">Lbir_1599</name>
    <name evidence="8" type="ORF">NCTC12437_02204</name>
</gene>
<dbReference type="EMBL" id="UGNW01000001">
    <property type="protein sequence ID" value="STX32419.1"/>
    <property type="molecule type" value="Genomic_DNA"/>
</dbReference>
<sequence length="247" mass="28032">MKVKGFCFLLWLSLTTSLFAATPVKIGTPFFDPPFATNDSHYILNGFDIDLMKKICEKLQWQCSFVSLEGPKLYTALSEGKIDYAIGDIAITPSRQLNYLFSIPYMITEGGFIVLTDSSLTDLKSLKGKRVGVMAWRVYNEYLQQNSELGITVVPFDDFNNLAEALVKKDIDAVFMNKYSASYLARQHPDKIKLLDIDLKMNEGIGIASNYGNEKNMDKINHLILQFQADGTFVNLYNYNFGFFITR</sequence>
<dbReference type="Proteomes" id="UP000054735">
    <property type="component" value="Unassembled WGS sequence"/>
</dbReference>
<keyword evidence="9" id="KW-1185">Reference proteome</keyword>
<dbReference type="AlphaFoldDB" id="A0A378IB73"/>
<dbReference type="Proteomes" id="UP000255066">
    <property type="component" value="Unassembled WGS sequence"/>
</dbReference>
<evidence type="ECO:0000256" key="4">
    <source>
        <dbReference type="RuleBase" id="RU003744"/>
    </source>
</evidence>
<dbReference type="SMART" id="SM00062">
    <property type="entry name" value="PBPb"/>
    <property type="match status" value="1"/>
</dbReference>
<reference evidence="8 10" key="2">
    <citation type="submission" date="2018-06" db="EMBL/GenBank/DDBJ databases">
        <authorList>
            <consortium name="Pathogen Informatics"/>
            <person name="Doyle S."/>
        </authorList>
    </citation>
    <scope>NUCLEOTIDE SEQUENCE [LARGE SCALE GENOMIC DNA]</scope>
    <source>
        <strain evidence="8 10">NCTC12437</strain>
    </source>
</reference>
<evidence type="ECO:0000256" key="2">
    <source>
        <dbReference type="ARBA" id="ARBA00010333"/>
    </source>
</evidence>
<organism evidence="8 10">
    <name type="scientific">Legionella birminghamensis</name>
    <dbReference type="NCBI Taxonomy" id="28083"/>
    <lineage>
        <taxon>Bacteria</taxon>
        <taxon>Pseudomonadati</taxon>
        <taxon>Pseudomonadota</taxon>
        <taxon>Gammaproteobacteria</taxon>
        <taxon>Legionellales</taxon>
        <taxon>Legionellaceae</taxon>
        <taxon>Legionella</taxon>
    </lineage>
</organism>
<evidence type="ECO:0000256" key="3">
    <source>
        <dbReference type="ARBA" id="ARBA00022729"/>
    </source>
</evidence>
<dbReference type="GO" id="GO:0030313">
    <property type="term" value="C:cell envelope"/>
    <property type="evidence" value="ECO:0007669"/>
    <property type="project" value="UniProtKB-SubCell"/>
</dbReference>
<keyword evidence="3 5" id="KW-0732">Signal</keyword>
<name>A0A378IB73_9GAMM</name>
<dbReference type="Gene3D" id="3.40.190.10">
    <property type="entry name" value="Periplasmic binding protein-like II"/>
    <property type="match status" value="2"/>
</dbReference>
<protein>
    <submittedName>
        <fullName evidence="8">Arginine ABC transporter substrate-binding protein</fullName>
    </submittedName>
</protein>
<evidence type="ECO:0000313" key="10">
    <source>
        <dbReference type="Proteomes" id="UP000255066"/>
    </source>
</evidence>
<reference evidence="7 9" key="1">
    <citation type="submission" date="2015-11" db="EMBL/GenBank/DDBJ databases">
        <title>Genomic analysis of 38 Legionella species identifies large and diverse effector repertoires.</title>
        <authorList>
            <person name="Burstein D."/>
            <person name="Amaro F."/>
            <person name="Zusman T."/>
            <person name="Lifshitz Z."/>
            <person name="Cohen O."/>
            <person name="Gilbert J.A."/>
            <person name="Pupko T."/>
            <person name="Shuman H.A."/>
            <person name="Segal G."/>
        </authorList>
    </citation>
    <scope>NUCLEOTIDE SEQUENCE [LARGE SCALE GENOMIC DNA]</scope>
    <source>
        <strain evidence="7 9">CDC#1407-AL-14</strain>
    </source>
</reference>
<evidence type="ECO:0000313" key="7">
    <source>
        <dbReference type="EMBL" id="KTC71744.1"/>
    </source>
</evidence>
<evidence type="ECO:0000256" key="5">
    <source>
        <dbReference type="SAM" id="SignalP"/>
    </source>
</evidence>
<comment type="subcellular location">
    <subcellularLocation>
        <location evidence="1">Cell envelope</location>
    </subcellularLocation>
</comment>
<dbReference type="PANTHER" id="PTHR35936">
    <property type="entry name" value="MEMBRANE-BOUND LYTIC MUREIN TRANSGLYCOSYLASE F"/>
    <property type="match status" value="1"/>
</dbReference>
<feature type="chain" id="PRO_5016656627" evidence="5">
    <location>
        <begin position="21"/>
        <end position="247"/>
    </location>
</feature>
<feature type="signal peptide" evidence="5">
    <location>
        <begin position="1"/>
        <end position="20"/>
    </location>
</feature>